<feature type="domain" description="Myb-like" evidence="7">
    <location>
        <begin position="33"/>
        <end position="76"/>
    </location>
</feature>
<sequence length="484" mass="54208">MHTNKNKKTCSSSSYSTSANEDSKKKERHIVTWTQEEDDILRQQISLHGTENWAIIASKFKDKTTRQCRRRWYTYLNSDFKKGGWSPEEDLLLCEAQKIFGNRWTEIAKVVSGRTDNAVKNRFSTLCKKRAKYEALAKENSTSYMNSNNKRVLLRSGFSSDGTSETIGSSTKKMRRTHIPDITGNYDFGDRSHKQCRTITEMNQQLRAPFAVLVQNSHNINKLSNPHHVSVAKEMVIDAQNDKYQGSFLRKDDPKINALMQQAELLSSLALKVNAENTDQSLENAWKALQDFLNQNKESDILGYRISDFDFQLEDFKDLLDELRGGNEGSRPPWRQPDLYDESPASSEYSTGSTVMSHTAGDQTEHIRAETGALDQDIGPGSQLIHVGEDSCVGECEKGVPCGGTGEQAEIFPTCDEGTSTEFSSPIHVTPLFRSLAAGIPSPKFSESERNFLLKTLGMESPSPCQGTNPSQPPSCKRALLHSL</sequence>
<dbReference type="GO" id="GO:0009737">
    <property type="term" value="P:response to abscisic acid"/>
    <property type="evidence" value="ECO:0007669"/>
    <property type="project" value="UniProtKB-ARBA"/>
</dbReference>
<dbReference type="PANTHER" id="PTHR45614:SF76">
    <property type="entry name" value="TRANSCRIPTION FACTOR MYB124"/>
    <property type="match status" value="1"/>
</dbReference>
<dbReference type="Gene3D" id="1.10.10.60">
    <property type="entry name" value="Homeodomain-like"/>
    <property type="match status" value="2"/>
</dbReference>
<dbReference type="GO" id="GO:1901002">
    <property type="term" value="P:positive regulation of response to salt stress"/>
    <property type="evidence" value="ECO:0007669"/>
    <property type="project" value="UniProtKB-ARBA"/>
</dbReference>
<keyword evidence="4" id="KW-0539">Nucleus</keyword>
<evidence type="ECO:0000313" key="9">
    <source>
        <dbReference type="EMBL" id="GMN41814.1"/>
    </source>
</evidence>
<evidence type="ECO:0000256" key="6">
    <source>
        <dbReference type="SAM" id="MobiDB-lite"/>
    </source>
</evidence>
<reference evidence="9" key="1">
    <citation type="submission" date="2023-07" db="EMBL/GenBank/DDBJ databases">
        <title>draft genome sequence of fig (Ficus carica).</title>
        <authorList>
            <person name="Takahashi T."/>
            <person name="Nishimura K."/>
        </authorList>
    </citation>
    <scope>NUCLEOTIDE SEQUENCE</scope>
</reference>
<dbReference type="GO" id="GO:0032875">
    <property type="term" value="P:regulation of DNA endoreduplication"/>
    <property type="evidence" value="ECO:0007669"/>
    <property type="project" value="UniProtKB-ARBA"/>
</dbReference>
<accession>A0AA88DHT3</accession>
<proteinExistence type="predicted"/>
<name>A0AA88DHT3_FICCA</name>
<feature type="compositionally biased region" description="Low complexity" evidence="6">
    <location>
        <begin position="9"/>
        <end position="20"/>
    </location>
</feature>
<gene>
    <name evidence="9" type="ORF">TIFTF001_011033</name>
</gene>
<dbReference type="Proteomes" id="UP001187192">
    <property type="component" value="Unassembled WGS sequence"/>
</dbReference>
<dbReference type="InterPro" id="IPR017930">
    <property type="entry name" value="Myb_dom"/>
</dbReference>
<dbReference type="GO" id="GO:0010235">
    <property type="term" value="P:guard mother cell cytokinesis"/>
    <property type="evidence" value="ECO:0007669"/>
    <property type="project" value="UniProtKB-ARBA"/>
</dbReference>
<dbReference type="GO" id="GO:0048364">
    <property type="term" value="P:root development"/>
    <property type="evidence" value="ECO:0007669"/>
    <property type="project" value="UniProtKB-ARBA"/>
</dbReference>
<dbReference type="GO" id="GO:1902584">
    <property type="term" value="P:positive regulation of response to water deprivation"/>
    <property type="evidence" value="ECO:0007669"/>
    <property type="project" value="UniProtKB-ARBA"/>
</dbReference>
<evidence type="ECO:0000259" key="8">
    <source>
        <dbReference type="PROSITE" id="PS51294"/>
    </source>
</evidence>
<evidence type="ECO:0000259" key="7">
    <source>
        <dbReference type="PROSITE" id="PS50090"/>
    </source>
</evidence>
<dbReference type="PANTHER" id="PTHR45614">
    <property type="entry name" value="MYB PROTEIN-RELATED"/>
    <property type="match status" value="1"/>
</dbReference>
<dbReference type="InterPro" id="IPR009057">
    <property type="entry name" value="Homeodomain-like_sf"/>
</dbReference>
<feature type="region of interest" description="Disordered" evidence="6">
    <location>
        <begin position="1"/>
        <end position="27"/>
    </location>
</feature>
<keyword evidence="10" id="KW-1185">Reference proteome</keyword>
<dbReference type="GO" id="GO:0050891">
    <property type="term" value="P:multicellular organismal-level water homeostasis"/>
    <property type="evidence" value="ECO:0007669"/>
    <property type="project" value="UniProtKB-ARBA"/>
</dbReference>
<dbReference type="GO" id="GO:0010376">
    <property type="term" value="P:stomatal complex formation"/>
    <property type="evidence" value="ECO:0007669"/>
    <property type="project" value="UniProtKB-ARBA"/>
</dbReference>
<dbReference type="GO" id="GO:0009629">
    <property type="term" value="P:response to gravity"/>
    <property type="evidence" value="ECO:0007669"/>
    <property type="project" value="UniProtKB-ARBA"/>
</dbReference>
<feature type="region of interest" description="Disordered" evidence="6">
    <location>
        <begin position="324"/>
        <end position="356"/>
    </location>
</feature>
<dbReference type="EMBL" id="BTGU01000013">
    <property type="protein sequence ID" value="GMN41814.1"/>
    <property type="molecule type" value="Genomic_DNA"/>
</dbReference>
<dbReference type="Pfam" id="PF13921">
    <property type="entry name" value="Myb_DNA-bind_6"/>
    <property type="match status" value="1"/>
</dbReference>
<feature type="domain" description="HTH myb-type" evidence="8">
    <location>
        <begin position="81"/>
        <end position="131"/>
    </location>
</feature>
<evidence type="ECO:0008006" key="11">
    <source>
        <dbReference type="Google" id="ProtNLM"/>
    </source>
</evidence>
<dbReference type="GO" id="GO:0010052">
    <property type="term" value="P:guard cell differentiation"/>
    <property type="evidence" value="ECO:0007669"/>
    <property type="project" value="UniProtKB-ARBA"/>
</dbReference>
<dbReference type="GO" id="GO:0005634">
    <property type="term" value="C:nucleus"/>
    <property type="evidence" value="ECO:0007669"/>
    <property type="project" value="UniProtKB-SubCell"/>
</dbReference>
<organism evidence="9 10">
    <name type="scientific">Ficus carica</name>
    <name type="common">Common fig</name>
    <dbReference type="NCBI Taxonomy" id="3494"/>
    <lineage>
        <taxon>Eukaryota</taxon>
        <taxon>Viridiplantae</taxon>
        <taxon>Streptophyta</taxon>
        <taxon>Embryophyta</taxon>
        <taxon>Tracheophyta</taxon>
        <taxon>Spermatophyta</taxon>
        <taxon>Magnoliopsida</taxon>
        <taxon>eudicotyledons</taxon>
        <taxon>Gunneridae</taxon>
        <taxon>Pentapetalae</taxon>
        <taxon>rosids</taxon>
        <taxon>fabids</taxon>
        <taxon>Rosales</taxon>
        <taxon>Moraceae</taxon>
        <taxon>Ficeae</taxon>
        <taxon>Ficus</taxon>
    </lineage>
</organism>
<dbReference type="AlphaFoldDB" id="A0AA88DHT3"/>
<evidence type="ECO:0000256" key="4">
    <source>
        <dbReference type="ARBA" id="ARBA00023242"/>
    </source>
</evidence>
<keyword evidence="3" id="KW-0238">DNA-binding</keyword>
<dbReference type="GO" id="GO:0009554">
    <property type="term" value="P:megasporogenesis"/>
    <property type="evidence" value="ECO:0007669"/>
    <property type="project" value="UniProtKB-ARBA"/>
</dbReference>
<evidence type="ECO:0000256" key="3">
    <source>
        <dbReference type="ARBA" id="ARBA00023125"/>
    </source>
</evidence>
<dbReference type="GO" id="GO:0010444">
    <property type="term" value="P:guard mother cell differentiation"/>
    <property type="evidence" value="ECO:0007669"/>
    <property type="project" value="UniProtKB-ARBA"/>
</dbReference>
<dbReference type="PROSITE" id="PS50090">
    <property type="entry name" value="MYB_LIKE"/>
    <property type="match status" value="2"/>
</dbReference>
<comment type="subcellular location">
    <subcellularLocation>
        <location evidence="1">Nucleus</location>
    </subcellularLocation>
</comment>
<dbReference type="SUPFAM" id="SSF46689">
    <property type="entry name" value="Homeodomain-like"/>
    <property type="match status" value="1"/>
</dbReference>
<evidence type="ECO:0000256" key="2">
    <source>
        <dbReference type="ARBA" id="ARBA00022737"/>
    </source>
</evidence>
<dbReference type="GO" id="GO:0000978">
    <property type="term" value="F:RNA polymerase II cis-regulatory region sequence-specific DNA binding"/>
    <property type="evidence" value="ECO:0007669"/>
    <property type="project" value="TreeGrafter"/>
</dbReference>
<dbReference type="GO" id="GO:2000037">
    <property type="term" value="P:regulation of stomatal complex patterning"/>
    <property type="evidence" value="ECO:0007669"/>
    <property type="project" value="UniProtKB-ARBA"/>
</dbReference>
<comment type="subunit">
    <text evidence="5">Interacts with RBR1.</text>
</comment>
<evidence type="ECO:0000256" key="1">
    <source>
        <dbReference type="ARBA" id="ARBA00004123"/>
    </source>
</evidence>
<dbReference type="FunFam" id="1.10.10.60:FF:000355">
    <property type="entry name" value="Transcription factor MYB124"/>
    <property type="match status" value="1"/>
</dbReference>
<feature type="compositionally biased region" description="Polar residues" evidence="6">
    <location>
        <begin position="344"/>
        <end position="356"/>
    </location>
</feature>
<protein>
    <recommendedName>
        <fullName evidence="11">MYB transcription factor</fullName>
    </recommendedName>
</protein>
<evidence type="ECO:0000313" key="10">
    <source>
        <dbReference type="Proteomes" id="UP001187192"/>
    </source>
</evidence>
<keyword evidence="2" id="KW-0677">Repeat</keyword>
<evidence type="ECO:0000256" key="5">
    <source>
        <dbReference type="ARBA" id="ARBA00063045"/>
    </source>
</evidence>
<dbReference type="GO" id="GO:1901333">
    <property type="term" value="P:positive regulation of lateral root development"/>
    <property type="evidence" value="ECO:0007669"/>
    <property type="project" value="UniProtKB-ARBA"/>
</dbReference>
<dbReference type="GO" id="GO:1902806">
    <property type="term" value="P:regulation of cell cycle G1/S phase transition"/>
    <property type="evidence" value="ECO:0007669"/>
    <property type="project" value="UniProtKB-ARBA"/>
</dbReference>
<comment type="caution">
    <text evidence="9">The sequence shown here is derived from an EMBL/GenBank/DDBJ whole genome shotgun (WGS) entry which is preliminary data.</text>
</comment>
<dbReference type="SMART" id="SM00717">
    <property type="entry name" value="SANT"/>
    <property type="match status" value="2"/>
</dbReference>
<dbReference type="InterPro" id="IPR001005">
    <property type="entry name" value="SANT/Myb"/>
</dbReference>
<dbReference type="GO" id="GO:0000981">
    <property type="term" value="F:DNA-binding transcription factor activity, RNA polymerase II-specific"/>
    <property type="evidence" value="ECO:0007669"/>
    <property type="project" value="TreeGrafter"/>
</dbReference>
<feature type="domain" description="HTH myb-type" evidence="8">
    <location>
        <begin position="25"/>
        <end position="80"/>
    </location>
</feature>
<dbReference type="InterPro" id="IPR050560">
    <property type="entry name" value="MYB_TF"/>
</dbReference>
<dbReference type="CDD" id="cd00167">
    <property type="entry name" value="SANT"/>
    <property type="match status" value="2"/>
</dbReference>
<dbReference type="PROSITE" id="PS51294">
    <property type="entry name" value="HTH_MYB"/>
    <property type="match status" value="2"/>
</dbReference>
<feature type="domain" description="Myb-like" evidence="7">
    <location>
        <begin position="77"/>
        <end position="127"/>
    </location>
</feature>